<dbReference type="HAMAP" id="MF_00003">
    <property type="entry name" value="RbfA"/>
    <property type="match status" value="1"/>
</dbReference>
<evidence type="ECO:0000313" key="3">
    <source>
        <dbReference type="EMBL" id="XDT72283.1"/>
    </source>
</evidence>
<dbReference type="PANTHER" id="PTHR33515">
    <property type="entry name" value="RIBOSOME-BINDING FACTOR A, CHLOROPLASTIC-RELATED"/>
    <property type="match status" value="1"/>
</dbReference>
<dbReference type="Gene3D" id="3.30.300.20">
    <property type="match status" value="1"/>
</dbReference>
<dbReference type="InterPro" id="IPR000238">
    <property type="entry name" value="RbfA"/>
</dbReference>
<dbReference type="PANTHER" id="PTHR33515:SF1">
    <property type="entry name" value="RIBOSOME-BINDING FACTOR A, CHLOROPLASTIC-RELATED"/>
    <property type="match status" value="1"/>
</dbReference>
<comment type="subunit">
    <text evidence="2">Monomer. Binds 30S ribosomal subunits, but not 50S ribosomal subunits or 70S ribosomes.</text>
</comment>
<dbReference type="SUPFAM" id="SSF89919">
    <property type="entry name" value="Ribosome-binding factor A, RbfA"/>
    <property type="match status" value="1"/>
</dbReference>
<dbReference type="InterPro" id="IPR015946">
    <property type="entry name" value="KH_dom-like_a/b"/>
</dbReference>
<dbReference type="NCBIfam" id="TIGR00082">
    <property type="entry name" value="rbfA"/>
    <property type="match status" value="1"/>
</dbReference>
<gene>
    <name evidence="2 3" type="primary">rbfA</name>
    <name evidence="3" type="ORF">AAIA72_16030</name>
</gene>
<dbReference type="InterPro" id="IPR023799">
    <property type="entry name" value="RbfA_dom_sf"/>
</dbReference>
<dbReference type="EMBL" id="CP154858">
    <property type="protein sequence ID" value="XDT72283.1"/>
    <property type="molecule type" value="Genomic_DNA"/>
</dbReference>
<dbReference type="PROSITE" id="PS01319">
    <property type="entry name" value="RBFA"/>
    <property type="match status" value="1"/>
</dbReference>
<evidence type="ECO:0000256" key="2">
    <source>
        <dbReference type="HAMAP-Rule" id="MF_00003"/>
    </source>
</evidence>
<keyword evidence="1 2" id="KW-0690">Ribosome biogenesis</keyword>
<organism evidence="3">
    <name type="scientific">Thermohahella caldifontis</name>
    <dbReference type="NCBI Taxonomy" id="3142973"/>
    <lineage>
        <taxon>Bacteria</taxon>
        <taxon>Pseudomonadati</taxon>
        <taxon>Pseudomonadota</taxon>
        <taxon>Gammaproteobacteria</taxon>
        <taxon>Oceanospirillales</taxon>
        <taxon>Hahellaceae</taxon>
        <taxon>Thermohahella</taxon>
    </lineage>
</organism>
<dbReference type="Pfam" id="PF02033">
    <property type="entry name" value="RBFA"/>
    <property type="match status" value="1"/>
</dbReference>
<dbReference type="InterPro" id="IPR020053">
    <property type="entry name" value="Ribosome-bd_factorA_CS"/>
</dbReference>
<name>A0AB39UW52_9GAMM</name>
<reference evidence="3" key="1">
    <citation type="submission" date="2024-05" db="EMBL/GenBank/DDBJ databases">
        <title>Genome sequencing of novel strain.</title>
        <authorList>
            <person name="Ganbat D."/>
            <person name="Ganbat S."/>
            <person name="Lee S.-J."/>
        </authorList>
    </citation>
    <scope>NUCLEOTIDE SEQUENCE</scope>
    <source>
        <strain evidence="3">SMD15-11</strain>
    </source>
</reference>
<dbReference type="RefSeq" id="WP_369601294.1">
    <property type="nucleotide sequence ID" value="NZ_CP154858.1"/>
</dbReference>
<dbReference type="AlphaFoldDB" id="A0AB39UW52"/>
<accession>A0AB39UW52</accession>
<dbReference type="KEGG" id="tcd:AAIA72_16030"/>
<sequence length="132" mass="15161">MAREFSRTDRVADQVQRELAVLIQRELKDPRLGMVTVNAVRISKDLMYADVYVTVLNTRDMDDEQAALESLEILEGAKGFLRSELGRRIKIRVMPELRFHYDESVSYAQRMNRLIAKARARDGQSSGDDGQE</sequence>
<comment type="subcellular location">
    <subcellularLocation>
        <location evidence="2">Cytoplasm</location>
    </subcellularLocation>
</comment>
<proteinExistence type="inferred from homology"/>
<protein>
    <recommendedName>
        <fullName evidence="2">Ribosome-binding factor A</fullName>
    </recommendedName>
</protein>
<keyword evidence="2" id="KW-0963">Cytoplasm</keyword>
<dbReference type="GO" id="GO:0030490">
    <property type="term" value="P:maturation of SSU-rRNA"/>
    <property type="evidence" value="ECO:0007669"/>
    <property type="project" value="UniProtKB-UniRule"/>
</dbReference>
<dbReference type="GO" id="GO:0005829">
    <property type="term" value="C:cytosol"/>
    <property type="evidence" value="ECO:0007669"/>
    <property type="project" value="TreeGrafter"/>
</dbReference>
<comment type="function">
    <text evidence="2">One of several proteins that assist in the late maturation steps of the functional core of the 30S ribosomal subunit. Associates with free 30S ribosomal subunits (but not with 30S subunits that are part of 70S ribosomes or polysomes). Required for efficient processing of 16S rRNA. May interact with the 5'-terminal helix region of 16S rRNA.</text>
</comment>
<comment type="similarity">
    <text evidence="2">Belongs to the RbfA family.</text>
</comment>
<dbReference type="GO" id="GO:0043024">
    <property type="term" value="F:ribosomal small subunit binding"/>
    <property type="evidence" value="ECO:0007669"/>
    <property type="project" value="TreeGrafter"/>
</dbReference>
<evidence type="ECO:0000256" key="1">
    <source>
        <dbReference type="ARBA" id="ARBA00022517"/>
    </source>
</evidence>